<name>A0A3D8RG82_9HELO</name>
<evidence type="ECO:0000256" key="2">
    <source>
        <dbReference type="ARBA" id="ARBA00022790"/>
    </source>
</evidence>
<evidence type="ECO:0000313" key="5">
    <source>
        <dbReference type="EMBL" id="RDW73073.1"/>
    </source>
</evidence>
<accession>A0A3D8RG82</accession>
<dbReference type="OrthoDB" id="10265275at2759"/>
<dbReference type="Pfam" id="PF01399">
    <property type="entry name" value="PCI"/>
    <property type="match status" value="1"/>
</dbReference>
<dbReference type="AlphaFoldDB" id="A0A3D8RG82"/>
<dbReference type="PANTHER" id="PTHR15350">
    <property type="entry name" value="COP9 SIGNALOSOME COMPLEX SUBUNIT 7/DENDRITIC CELL PROTEIN GA17"/>
    <property type="match status" value="1"/>
</dbReference>
<evidence type="ECO:0000313" key="6">
    <source>
        <dbReference type="Proteomes" id="UP000256645"/>
    </source>
</evidence>
<dbReference type="Pfam" id="PF22061">
    <property type="entry name" value="CSN7_HB_subdom"/>
    <property type="match status" value="1"/>
</dbReference>
<feature type="region of interest" description="Disordered" evidence="3">
    <location>
        <begin position="220"/>
        <end position="299"/>
    </location>
</feature>
<dbReference type="InterPro" id="IPR000717">
    <property type="entry name" value="PCI_dom"/>
</dbReference>
<dbReference type="PROSITE" id="PS50250">
    <property type="entry name" value="PCI"/>
    <property type="match status" value="1"/>
</dbReference>
<reference evidence="5 6" key="1">
    <citation type="journal article" date="2018" name="IMA Fungus">
        <title>IMA Genome-F 9: Draft genome sequence of Annulohypoxylon stygium, Aspergillus mulundensis, Berkeleyomyces basicola (syn. Thielaviopsis basicola), Ceratocystis smalleyi, two Cercospora beticola strains, Coleophoma cylindrospora, Fusarium fracticaudum, Phialophora cf. hyalina, and Morchella septimelata.</title>
        <authorList>
            <person name="Wingfield B.D."/>
            <person name="Bills G.F."/>
            <person name="Dong Y."/>
            <person name="Huang W."/>
            <person name="Nel W.J."/>
            <person name="Swalarsk-Parry B.S."/>
            <person name="Vaghefi N."/>
            <person name="Wilken P.M."/>
            <person name="An Z."/>
            <person name="de Beer Z.W."/>
            <person name="De Vos L."/>
            <person name="Chen L."/>
            <person name="Duong T.A."/>
            <person name="Gao Y."/>
            <person name="Hammerbacher A."/>
            <person name="Kikkert J.R."/>
            <person name="Li Y."/>
            <person name="Li H."/>
            <person name="Li K."/>
            <person name="Li Q."/>
            <person name="Liu X."/>
            <person name="Ma X."/>
            <person name="Naidoo K."/>
            <person name="Pethybridge S.J."/>
            <person name="Sun J."/>
            <person name="Steenkamp E.T."/>
            <person name="van der Nest M.A."/>
            <person name="van Wyk S."/>
            <person name="Wingfield M.J."/>
            <person name="Xiong C."/>
            <person name="Yue Q."/>
            <person name="Zhang X."/>
        </authorList>
    </citation>
    <scope>NUCLEOTIDE SEQUENCE [LARGE SCALE GENOMIC DNA]</scope>
    <source>
        <strain evidence="5 6">BP6252</strain>
    </source>
</reference>
<protein>
    <recommendedName>
        <fullName evidence="4">PCI domain-containing protein</fullName>
    </recommendedName>
</protein>
<feature type="compositionally biased region" description="Acidic residues" evidence="3">
    <location>
        <begin position="263"/>
        <end position="278"/>
    </location>
</feature>
<evidence type="ECO:0000256" key="1">
    <source>
        <dbReference type="ARBA" id="ARBA00008482"/>
    </source>
</evidence>
<feature type="domain" description="PCI" evidence="4">
    <location>
        <begin position="2"/>
        <end position="158"/>
    </location>
</feature>
<evidence type="ECO:0000259" key="4">
    <source>
        <dbReference type="PROSITE" id="PS50250"/>
    </source>
</evidence>
<proteinExistence type="inferred from homology"/>
<keyword evidence="6" id="KW-1185">Reference proteome</keyword>
<dbReference type="EMBL" id="PDLM01000007">
    <property type="protein sequence ID" value="RDW73073.1"/>
    <property type="molecule type" value="Genomic_DNA"/>
</dbReference>
<dbReference type="STRING" id="1849047.A0A3D8RG82"/>
<dbReference type="Proteomes" id="UP000256645">
    <property type="component" value="Unassembled WGS sequence"/>
</dbReference>
<comment type="similarity">
    <text evidence="1">Belongs to the CSN7/EIF3M family. CSN7 subfamily.</text>
</comment>
<feature type="compositionally biased region" description="Basic and acidic residues" evidence="3">
    <location>
        <begin position="220"/>
        <end position="230"/>
    </location>
</feature>
<sequence>MEQQKALNALEPFLALTKSASSPLAAADLITRATSHANTFIFSELLQAPQIQALGSSADHGGFLTLLKIFSYGTYQDYRNTAGLPKLNEQQTLKLRQLSLLSLAKTPSALTYQNLLEALSLETTRELEDLVISAIYAGLVSGTLDPYHQFVSVSSIAPLRDLPPNSIPSMLSTLSAWSSRCVSTLQDLESQILRIKAEALQRHKEEAEWEAHVEELIKEKSADKGKKEDGGMGLSMGSNAGRRLGQGAAMKRGNGAMGGGSGSDEDVDMEADEEDEEEGGGRRGSNKKNRGFGKMSFGK</sequence>
<comment type="caution">
    <text evidence="5">The sequence shown here is derived from an EMBL/GenBank/DDBJ whole genome shotgun (WGS) entry which is preliminary data.</text>
</comment>
<dbReference type="InterPro" id="IPR045237">
    <property type="entry name" value="COPS7/eIF3m"/>
</dbReference>
<dbReference type="GO" id="GO:0008180">
    <property type="term" value="C:COP9 signalosome"/>
    <property type="evidence" value="ECO:0007669"/>
    <property type="project" value="UniProtKB-KW"/>
</dbReference>
<gene>
    <name evidence="5" type="ORF">BP6252_06980</name>
</gene>
<dbReference type="PANTHER" id="PTHR15350:SF5">
    <property type="entry name" value="COP9 SIGNALOSOME COMPLEX SUBUNIT 7"/>
    <property type="match status" value="1"/>
</dbReference>
<evidence type="ECO:0000256" key="3">
    <source>
        <dbReference type="SAM" id="MobiDB-lite"/>
    </source>
</evidence>
<keyword evidence="2" id="KW-0736">Signalosome</keyword>
<dbReference type="SMART" id="SM00088">
    <property type="entry name" value="PINT"/>
    <property type="match status" value="1"/>
</dbReference>
<organism evidence="5 6">
    <name type="scientific">Coleophoma cylindrospora</name>
    <dbReference type="NCBI Taxonomy" id="1849047"/>
    <lineage>
        <taxon>Eukaryota</taxon>
        <taxon>Fungi</taxon>
        <taxon>Dikarya</taxon>
        <taxon>Ascomycota</taxon>
        <taxon>Pezizomycotina</taxon>
        <taxon>Leotiomycetes</taxon>
        <taxon>Helotiales</taxon>
        <taxon>Dermateaceae</taxon>
        <taxon>Coleophoma</taxon>
    </lineage>
</organism>